<keyword evidence="7" id="KW-1185">Reference proteome</keyword>
<dbReference type="PROSITE" id="PS00107">
    <property type="entry name" value="PROTEIN_KINASE_ATP"/>
    <property type="match status" value="1"/>
</dbReference>
<evidence type="ECO:0000256" key="1">
    <source>
        <dbReference type="ARBA" id="ARBA00022527"/>
    </source>
</evidence>
<name>A0A7J0EU08_9ERIC</name>
<dbReference type="Proteomes" id="UP000585474">
    <property type="component" value="Unassembled WGS sequence"/>
</dbReference>
<accession>A0A7J0EU08</accession>
<keyword evidence="1" id="KW-0418">Kinase</keyword>
<dbReference type="GO" id="GO:0004674">
    <property type="term" value="F:protein serine/threonine kinase activity"/>
    <property type="evidence" value="ECO:0007669"/>
    <property type="project" value="UniProtKB-KW"/>
</dbReference>
<feature type="binding site" evidence="4">
    <location>
        <position position="45"/>
    </location>
    <ligand>
        <name>ATP</name>
        <dbReference type="ChEBI" id="CHEBI:30616"/>
    </ligand>
</feature>
<dbReference type="PANTHER" id="PTHR47989">
    <property type="entry name" value="OS01G0750732 PROTEIN"/>
    <property type="match status" value="1"/>
</dbReference>
<keyword evidence="1" id="KW-0808">Transferase</keyword>
<dbReference type="Gene3D" id="3.30.200.20">
    <property type="entry name" value="Phosphorylase Kinase, domain 1"/>
    <property type="match status" value="1"/>
</dbReference>
<dbReference type="InterPro" id="IPR017441">
    <property type="entry name" value="Protein_kinase_ATP_BS"/>
</dbReference>
<dbReference type="OrthoDB" id="1433579at2759"/>
<dbReference type="InterPro" id="IPR011009">
    <property type="entry name" value="Kinase-like_dom_sf"/>
</dbReference>
<feature type="domain" description="Protein kinase" evidence="5">
    <location>
        <begin position="17"/>
        <end position="73"/>
    </location>
</feature>
<organism evidence="6 7">
    <name type="scientific">Actinidia rufa</name>
    <dbReference type="NCBI Taxonomy" id="165716"/>
    <lineage>
        <taxon>Eukaryota</taxon>
        <taxon>Viridiplantae</taxon>
        <taxon>Streptophyta</taxon>
        <taxon>Embryophyta</taxon>
        <taxon>Tracheophyta</taxon>
        <taxon>Spermatophyta</taxon>
        <taxon>Magnoliopsida</taxon>
        <taxon>eudicotyledons</taxon>
        <taxon>Gunneridae</taxon>
        <taxon>Pentapetalae</taxon>
        <taxon>asterids</taxon>
        <taxon>Ericales</taxon>
        <taxon>Actinidiaceae</taxon>
        <taxon>Actinidia</taxon>
    </lineage>
</organism>
<dbReference type="Pfam" id="PF07714">
    <property type="entry name" value="PK_Tyr_Ser-Thr"/>
    <property type="match status" value="1"/>
</dbReference>
<dbReference type="PROSITE" id="PS50011">
    <property type="entry name" value="PROTEIN_KINASE_DOM"/>
    <property type="match status" value="1"/>
</dbReference>
<dbReference type="InterPro" id="IPR001245">
    <property type="entry name" value="Ser-Thr/Tyr_kinase_cat_dom"/>
</dbReference>
<evidence type="ECO:0000256" key="2">
    <source>
        <dbReference type="ARBA" id="ARBA00022741"/>
    </source>
</evidence>
<evidence type="ECO:0000256" key="3">
    <source>
        <dbReference type="ARBA" id="ARBA00022840"/>
    </source>
</evidence>
<evidence type="ECO:0000313" key="6">
    <source>
        <dbReference type="EMBL" id="GFY89830.1"/>
    </source>
</evidence>
<reference evidence="6 7" key="1">
    <citation type="submission" date="2019-07" db="EMBL/GenBank/DDBJ databases">
        <title>De Novo Assembly of kiwifruit Actinidia rufa.</title>
        <authorList>
            <person name="Sugita-Konishi S."/>
            <person name="Sato K."/>
            <person name="Mori E."/>
            <person name="Abe Y."/>
            <person name="Kisaki G."/>
            <person name="Hamano K."/>
            <person name="Suezawa K."/>
            <person name="Otani M."/>
            <person name="Fukuda T."/>
            <person name="Manabe T."/>
            <person name="Gomi K."/>
            <person name="Tabuchi M."/>
            <person name="Akimitsu K."/>
            <person name="Kataoka I."/>
        </authorList>
    </citation>
    <scope>NUCLEOTIDE SEQUENCE [LARGE SCALE GENOMIC DNA]</scope>
    <source>
        <strain evidence="7">cv. Fuchu</strain>
    </source>
</reference>
<dbReference type="GO" id="GO:0005524">
    <property type="term" value="F:ATP binding"/>
    <property type="evidence" value="ECO:0007669"/>
    <property type="project" value="UniProtKB-UniRule"/>
</dbReference>
<dbReference type="EMBL" id="BJWL01000007">
    <property type="protein sequence ID" value="GFY89830.1"/>
    <property type="molecule type" value="Genomic_DNA"/>
</dbReference>
<dbReference type="SUPFAM" id="SSF56112">
    <property type="entry name" value="Protein kinase-like (PK-like)"/>
    <property type="match status" value="1"/>
</dbReference>
<keyword evidence="3 4" id="KW-0067">ATP-binding</keyword>
<comment type="caution">
    <text evidence="6">The sequence shown here is derived from an EMBL/GenBank/DDBJ whole genome shotgun (WGS) entry which is preliminary data.</text>
</comment>
<proteinExistence type="predicted"/>
<dbReference type="AlphaFoldDB" id="A0A7J0EU08"/>
<dbReference type="PANTHER" id="PTHR47989:SF45">
    <property type="entry name" value="OS01G0709500 PROTEIN"/>
    <property type="match status" value="1"/>
</dbReference>
<keyword evidence="2 4" id="KW-0547">Nucleotide-binding</keyword>
<sequence length="73" mass="8087">MWAGYTSSELSRATNDFSPEMVIGEGGNSKVYWATLEGDFSVAVKVLKNTESSAEDLFREVETLSNLKHENIV</sequence>
<gene>
    <name evidence="6" type="ORF">Acr_07g0000270</name>
</gene>
<keyword evidence="1" id="KW-0723">Serine/threonine-protein kinase</keyword>
<protein>
    <recommendedName>
        <fullName evidence="5">Protein kinase domain-containing protein</fullName>
    </recommendedName>
</protein>
<evidence type="ECO:0000256" key="4">
    <source>
        <dbReference type="PROSITE-ProRule" id="PRU10141"/>
    </source>
</evidence>
<evidence type="ECO:0000313" key="7">
    <source>
        <dbReference type="Proteomes" id="UP000585474"/>
    </source>
</evidence>
<evidence type="ECO:0000259" key="5">
    <source>
        <dbReference type="PROSITE" id="PS50011"/>
    </source>
</evidence>
<dbReference type="InterPro" id="IPR000719">
    <property type="entry name" value="Prot_kinase_dom"/>
</dbReference>